<evidence type="ECO:0000256" key="4">
    <source>
        <dbReference type="ARBA" id="ARBA00022692"/>
    </source>
</evidence>
<accession>A0A2I0T0I7</accession>
<dbReference type="EMBL" id="KZ528843">
    <property type="protein sequence ID" value="PKU27307.1"/>
    <property type="molecule type" value="Genomic_DNA"/>
</dbReference>
<keyword evidence="4 7" id="KW-0812">Transmembrane</keyword>
<dbReference type="Proteomes" id="UP000233556">
    <property type="component" value="Unassembled WGS sequence"/>
</dbReference>
<evidence type="ECO:0000256" key="1">
    <source>
        <dbReference type="ARBA" id="ARBA00004141"/>
    </source>
</evidence>
<reference evidence="9" key="2">
    <citation type="submission" date="2017-12" db="EMBL/GenBank/DDBJ databases">
        <title>Genome sequence of the Bar-tailed Godwit (Limosa lapponica baueri).</title>
        <authorList>
            <person name="Lima N.C.B."/>
            <person name="Parody-Merino A.M."/>
            <person name="Battley P.F."/>
            <person name="Fidler A.E."/>
            <person name="Prosdocimi F."/>
        </authorList>
    </citation>
    <scope>NUCLEOTIDE SEQUENCE [LARGE SCALE GENOMIC DNA]</scope>
</reference>
<dbReference type="AlphaFoldDB" id="A0A2I0T0I7"/>
<organism evidence="8 9">
    <name type="scientific">Limosa lapponica baueri</name>
    <dbReference type="NCBI Taxonomy" id="1758121"/>
    <lineage>
        <taxon>Eukaryota</taxon>
        <taxon>Metazoa</taxon>
        <taxon>Chordata</taxon>
        <taxon>Craniata</taxon>
        <taxon>Vertebrata</taxon>
        <taxon>Euteleostomi</taxon>
        <taxon>Archelosauria</taxon>
        <taxon>Archosauria</taxon>
        <taxon>Dinosauria</taxon>
        <taxon>Saurischia</taxon>
        <taxon>Theropoda</taxon>
        <taxon>Coelurosauria</taxon>
        <taxon>Aves</taxon>
        <taxon>Neognathae</taxon>
        <taxon>Neoaves</taxon>
        <taxon>Charadriiformes</taxon>
        <taxon>Scolopacidae</taxon>
        <taxon>Limosa</taxon>
    </lineage>
</organism>
<dbReference type="Pfam" id="PF01733">
    <property type="entry name" value="Nucleoside_tran"/>
    <property type="match status" value="1"/>
</dbReference>
<gene>
    <name evidence="8" type="ORF">llap_22389</name>
</gene>
<evidence type="ECO:0000313" key="9">
    <source>
        <dbReference type="Proteomes" id="UP000233556"/>
    </source>
</evidence>
<comment type="subcellular location">
    <subcellularLocation>
        <location evidence="1">Membrane</location>
        <topology evidence="1">Multi-pass membrane protein</topology>
    </subcellularLocation>
</comment>
<evidence type="ECO:0000256" key="7">
    <source>
        <dbReference type="SAM" id="Phobius"/>
    </source>
</evidence>
<evidence type="ECO:0000256" key="3">
    <source>
        <dbReference type="ARBA" id="ARBA00022448"/>
    </source>
</evidence>
<dbReference type="GO" id="GO:0016020">
    <property type="term" value="C:membrane"/>
    <property type="evidence" value="ECO:0007669"/>
    <property type="project" value="UniProtKB-SubCell"/>
</dbReference>
<dbReference type="GO" id="GO:0005337">
    <property type="term" value="F:nucleoside transmembrane transporter activity"/>
    <property type="evidence" value="ECO:0007669"/>
    <property type="project" value="InterPro"/>
</dbReference>
<reference evidence="9" key="1">
    <citation type="submission" date="2017-11" db="EMBL/GenBank/DDBJ databases">
        <authorList>
            <person name="Lima N.C."/>
            <person name="Parody-Merino A.M."/>
            <person name="Battley P.F."/>
            <person name="Fidler A.E."/>
            <person name="Prosdocimi F."/>
        </authorList>
    </citation>
    <scope>NUCLEOTIDE SEQUENCE [LARGE SCALE GENOMIC DNA]</scope>
</reference>
<protein>
    <submittedName>
        <fullName evidence="8">Uncharacterized protein</fullName>
    </submittedName>
</protein>
<dbReference type="InterPro" id="IPR002259">
    <property type="entry name" value="Eqnu_transpt"/>
</dbReference>
<dbReference type="OrthoDB" id="46396at2759"/>
<keyword evidence="9" id="KW-1185">Reference proteome</keyword>
<sequence>MGGTISAIASVVDLAAAADVTDSALAYFLTADIFIVVCIMVYLLLPRLEYSRCVHQPATGIPQARVGRVCYCPC</sequence>
<comment type="similarity">
    <text evidence="2">Belongs to the SLC29A/ENT transporter (TC 2.A.57) family.</text>
</comment>
<proteinExistence type="inferred from homology"/>
<evidence type="ECO:0000313" key="8">
    <source>
        <dbReference type="EMBL" id="PKU27307.1"/>
    </source>
</evidence>
<keyword evidence="6 7" id="KW-0472">Membrane</keyword>
<evidence type="ECO:0000256" key="5">
    <source>
        <dbReference type="ARBA" id="ARBA00022989"/>
    </source>
</evidence>
<feature type="transmembrane region" description="Helical" evidence="7">
    <location>
        <begin position="27"/>
        <end position="45"/>
    </location>
</feature>
<keyword evidence="5 7" id="KW-1133">Transmembrane helix</keyword>
<evidence type="ECO:0000256" key="2">
    <source>
        <dbReference type="ARBA" id="ARBA00007965"/>
    </source>
</evidence>
<keyword evidence="3" id="KW-0813">Transport</keyword>
<name>A0A2I0T0I7_LIMLA</name>
<evidence type="ECO:0000256" key="6">
    <source>
        <dbReference type="ARBA" id="ARBA00023136"/>
    </source>
</evidence>